<dbReference type="OrthoDB" id="5018223at2"/>
<evidence type="ECO:0000313" key="1">
    <source>
        <dbReference type="EMBL" id="REJ07375.1"/>
    </source>
</evidence>
<organism evidence="1 2">
    <name type="scientific">Microbacterium bovistercoris</name>
    <dbReference type="NCBI Taxonomy" id="2293570"/>
    <lineage>
        <taxon>Bacteria</taxon>
        <taxon>Bacillati</taxon>
        <taxon>Actinomycetota</taxon>
        <taxon>Actinomycetes</taxon>
        <taxon>Micrococcales</taxon>
        <taxon>Microbacteriaceae</taxon>
        <taxon>Microbacterium</taxon>
    </lineage>
</organism>
<dbReference type="EMBL" id="QUAB01000017">
    <property type="protein sequence ID" value="REJ07375.1"/>
    <property type="molecule type" value="Genomic_DNA"/>
</dbReference>
<gene>
    <name evidence="1" type="ORF">DY023_04030</name>
</gene>
<keyword evidence="2" id="KW-1185">Reference proteome</keyword>
<accession>A0A371NWJ1</accession>
<protein>
    <submittedName>
        <fullName evidence="1">Uncharacterized protein</fullName>
    </submittedName>
</protein>
<dbReference type="RefSeq" id="WP_116241067.1">
    <property type="nucleotide sequence ID" value="NZ_QUAB01000017.1"/>
</dbReference>
<reference evidence="1 2" key="1">
    <citation type="submission" date="2018-08" db="EMBL/GenBank/DDBJ databases">
        <title>Isolation, diversity and antifungal activity of Actinobacteria from cow dung.</title>
        <authorList>
            <person name="Ling L."/>
        </authorList>
    </citation>
    <scope>NUCLEOTIDE SEQUENCE [LARGE SCALE GENOMIC DNA]</scope>
    <source>
        <strain evidence="1 2">NEAU-LLE</strain>
    </source>
</reference>
<dbReference type="Proteomes" id="UP000262172">
    <property type="component" value="Unassembled WGS sequence"/>
</dbReference>
<proteinExistence type="predicted"/>
<sequence>MADVQWGEVPESVRIVIDALRANIAHHAAALEAITWPRGAHDIDDELTETLQQTEAVLQASKDLRSFLTAYAHRFHQPRPTMANVARAQNASPQAVSSRYSKSTVEGIAALREFEKAAAAGRTPINDSPQWTTLTAAIATGIPSLARAISENDTAAYLADEIDSGLLTTTDPEDPRAIASRLLAELGAVEPNDL</sequence>
<comment type="caution">
    <text evidence="1">The sequence shown here is derived from an EMBL/GenBank/DDBJ whole genome shotgun (WGS) entry which is preliminary data.</text>
</comment>
<name>A0A371NWJ1_9MICO</name>
<dbReference type="AlphaFoldDB" id="A0A371NWJ1"/>
<evidence type="ECO:0000313" key="2">
    <source>
        <dbReference type="Proteomes" id="UP000262172"/>
    </source>
</evidence>